<evidence type="ECO:0000256" key="1">
    <source>
        <dbReference type="SAM" id="SignalP"/>
    </source>
</evidence>
<evidence type="ECO:0000313" key="5">
    <source>
        <dbReference type="Proteomes" id="UP000650081"/>
    </source>
</evidence>
<feature type="signal peptide" evidence="1">
    <location>
        <begin position="1"/>
        <end position="24"/>
    </location>
</feature>
<proteinExistence type="predicted"/>
<organism evidence="4 5">
    <name type="scientific">Neolewinella lacunae</name>
    <dbReference type="NCBI Taxonomy" id="1517758"/>
    <lineage>
        <taxon>Bacteria</taxon>
        <taxon>Pseudomonadati</taxon>
        <taxon>Bacteroidota</taxon>
        <taxon>Saprospiria</taxon>
        <taxon>Saprospirales</taxon>
        <taxon>Lewinellaceae</taxon>
        <taxon>Neolewinella</taxon>
    </lineage>
</organism>
<dbReference type="Pfam" id="PF16116">
    <property type="entry name" value="DUF4832"/>
    <property type="match status" value="1"/>
</dbReference>
<feature type="domain" description="DUF4874" evidence="3">
    <location>
        <begin position="36"/>
        <end position="212"/>
    </location>
</feature>
<evidence type="ECO:0000259" key="3">
    <source>
        <dbReference type="Pfam" id="PF16173"/>
    </source>
</evidence>
<dbReference type="Pfam" id="PF16173">
    <property type="entry name" value="DUF4874"/>
    <property type="match status" value="1"/>
</dbReference>
<dbReference type="RefSeq" id="WP_187465676.1">
    <property type="nucleotide sequence ID" value="NZ_JACSIT010000067.1"/>
</dbReference>
<dbReference type="Proteomes" id="UP000650081">
    <property type="component" value="Unassembled WGS sequence"/>
</dbReference>
<dbReference type="InterPro" id="IPR032267">
    <property type="entry name" value="DUF4832"/>
</dbReference>
<evidence type="ECO:0000313" key="4">
    <source>
        <dbReference type="EMBL" id="MBC6993577.1"/>
    </source>
</evidence>
<reference evidence="4" key="1">
    <citation type="submission" date="2020-08" db="EMBL/GenBank/DDBJ databases">
        <title>Lewinella bacteria from marine environments.</title>
        <authorList>
            <person name="Zhong Y."/>
        </authorList>
    </citation>
    <scope>NUCLEOTIDE SEQUENCE</scope>
    <source>
        <strain evidence="4">KCTC 42187</strain>
    </source>
</reference>
<name>A0A923PN47_9BACT</name>
<dbReference type="InterPro" id="IPR032379">
    <property type="entry name" value="DUF4874"/>
</dbReference>
<comment type="caution">
    <text evidence="4">The sequence shown here is derived from an EMBL/GenBank/DDBJ whole genome shotgun (WGS) entry which is preliminary data.</text>
</comment>
<dbReference type="AlphaFoldDB" id="A0A923PN47"/>
<accession>A0A923PN47</accession>
<sequence length="647" mass="70944">MLPTKSIFSLLAMLALLTHVTGQTVNYTPTSEVFANPERGLQKYSITGSNYATTVGANNLSVATLNGWKGSTDRVTVVFRYFLLEDFLASDINATYLANIQTDFANIRSAGFKTIVRFSYSNAQGSGAQQASKAQILRHIDQLEPVLQANSDVILSHQAGFIGTWGEWYYTNSTEFGDEGSISATQWANRKEVVDAMLAATPAEIPLQVRYVGIKTTLYGTTPLTAATAYQNTPSARIGFFNDAFLNNWGDQGTYGVGAECINPVGTAAYNYLSNETKYLPMSGETNGLNPCDGGSRTTGANAINEMGLTNWSTLNRDYHPDFWGQISTAQYQEILRNLGYRFVLNSSTLSSNGDSFELSLSMSNVGFAQIFKQRPVYLVMKNTADNSISTYLLISDVRTWESAVSINQNIAPGLTGTFQLYLWMPDQSPALRGVSDYSIRFANTGTWEASTGYNDLLQTIVLDAALPVELSQFSARYVAPSVALQWQTTSERNSDLFVIERSSDATRWAAIGSVKGAGDSQEVKKYAFWDHYPQPGLQYYRLRQIDTDGNAQLSGIVAVPIAEDNELVLHLFPNPCADWLEVSLPVAEAGSPQRLFVLDQKGSIVRSLSPALQHPFRVDVSGLAAGVYTVAVQAGERVLWTRLVKQ</sequence>
<feature type="domain" description="DUF4832" evidence="2">
    <location>
        <begin position="237"/>
        <end position="444"/>
    </location>
</feature>
<dbReference type="EMBL" id="JACSIT010000067">
    <property type="protein sequence ID" value="MBC6993577.1"/>
    <property type="molecule type" value="Genomic_DNA"/>
</dbReference>
<evidence type="ECO:0000259" key="2">
    <source>
        <dbReference type="Pfam" id="PF16116"/>
    </source>
</evidence>
<gene>
    <name evidence="4" type="ORF">H9S92_05360</name>
</gene>
<keyword evidence="5" id="KW-1185">Reference proteome</keyword>
<keyword evidence="1" id="KW-0732">Signal</keyword>
<feature type="chain" id="PRO_5037065489" evidence="1">
    <location>
        <begin position="25"/>
        <end position="647"/>
    </location>
</feature>
<protein>
    <submittedName>
        <fullName evidence="4">DUF4832 domain-containing protein</fullName>
    </submittedName>
</protein>